<protein>
    <submittedName>
        <fullName evidence="1">Uncharacterized protein</fullName>
    </submittedName>
</protein>
<dbReference type="RefSeq" id="WP_132344993.1">
    <property type="nucleotide sequence ID" value="NZ_CAWOLF010000007.1"/>
</dbReference>
<proteinExistence type="predicted"/>
<evidence type="ECO:0000313" key="2">
    <source>
        <dbReference type="Proteomes" id="UP000295550"/>
    </source>
</evidence>
<reference evidence="1 2" key="1">
    <citation type="journal article" date="2019" name="Int. J. Syst. Evol. Microbiol.">
        <title>Photorhabdus khanii subsp. guanajuatensis subsp. nov., isolated from Heterorhabditis atacamensis, and Photorhabdus luminescens subsp. mexicana subsp. nov., isolated from Heterorhabditis mexicana entomopathogenic nematodes.</title>
        <authorList>
            <person name="Machado R.A.R."/>
            <person name="Bruno P."/>
            <person name="Arce C.C.M."/>
            <person name="Liechti N."/>
            <person name="Kohler A."/>
            <person name="Bernal J."/>
            <person name="Bruggmann R."/>
            <person name="Turlings T.C.J."/>
        </authorList>
    </citation>
    <scope>NUCLEOTIDE SEQUENCE [LARGE SCALE GENOMIC DNA]</scope>
    <source>
        <strain evidence="1 2">MEX47-22</strain>
    </source>
</reference>
<accession>A0A4R4JFX3</accession>
<comment type="caution">
    <text evidence="1">The sequence shown here is derived from an EMBL/GenBank/DDBJ whole genome shotgun (WGS) entry which is preliminary data.</text>
</comment>
<sequence>MQYVLININNCKFLLTEPMGDYEFPSYILKHKQLIIDYIEVSNSILKYGGEPFSEEMQQCDNTAKHIKYQLADFKAITGIVGFPFDMRDVDLYIINNNLNITNEFNI</sequence>
<name>A0A4R4JFX3_PHOLU</name>
<gene>
    <name evidence="1" type="ORF">C5468_08940</name>
</gene>
<dbReference type="Proteomes" id="UP000295550">
    <property type="component" value="Unassembled WGS sequence"/>
</dbReference>
<dbReference type="EMBL" id="PUJX01000007">
    <property type="protein sequence ID" value="TDB53044.1"/>
    <property type="molecule type" value="Genomic_DNA"/>
</dbReference>
<organism evidence="1 2">
    <name type="scientific">Photorhabdus luminescens subsp. mexicana</name>
    <dbReference type="NCBI Taxonomy" id="2100167"/>
    <lineage>
        <taxon>Bacteria</taxon>
        <taxon>Pseudomonadati</taxon>
        <taxon>Pseudomonadota</taxon>
        <taxon>Gammaproteobacteria</taxon>
        <taxon>Enterobacterales</taxon>
        <taxon>Morganellaceae</taxon>
        <taxon>Photorhabdus</taxon>
    </lineage>
</organism>
<dbReference type="AlphaFoldDB" id="A0A4R4JFX3"/>
<evidence type="ECO:0000313" key="1">
    <source>
        <dbReference type="EMBL" id="TDB53044.1"/>
    </source>
</evidence>